<keyword evidence="3 12" id="KW-0812">Transmembrane</keyword>
<keyword evidence="9 11" id="KW-1015">Disulfide bond</keyword>
<dbReference type="InterPro" id="IPR013783">
    <property type="entry name" value="Ig-like_fold"/>
</dbReference>
<feature type="domain" description="Cadherin" evidence="15">
    <location>
        <begin position="550"/>
        <end position="666"/>
    </location>
</feature>
<dbReference type="SMART" id="SM00112">
    <property type="entry name" value="CA"/>
    <property type="match status" value="6"/>
</dbReference>
<dbReference type="CDD" id="cd00096">
    <property type="entry name" value="Ig"/>
    <property type="match status" value="1"/>
</dbReference>
<name>A0A7M5V5V9_9CNID</name>
<evidence type="ECO:0000259" key="15">
    <source>
        <dbReference type="PROSITE" id="PS50268"/>
    </source>
</evidence>
<dbReference type="GO" id="GO:0007156">
    <property type="term" value="P:homophilic cell adhesion via plasma membrane adhesion molecules"/>
    <property type="evidence" value="ECO:0007669"/>
    <property type="project" value="InterPro"/>
</dbReference>
<dbReference type="GO" id="GO:0016342">
    <property type="term" value="C:catenin complex"/>
    <property type="evidence" value="ECO:0007669"/>
    <property type="project" value="TreeGrafter"/>
</dbReference>
<dbReference type="PROSITE" id="PS50268">
    <property type="entry name" value="CADHERIN_2"/>
    <property type="match status" value="6"/>
</dbReference>
<dbReference type="FunFam" id="2.60.40.60:FF:000013">
    <property type="entry name" value="Cadherin EGF LAG seven-pass G-type receptor"/>
    <property type="match status" value="1"/>
</dbReference>
<dbReference type="PANTHER" id="PTHR24027">
    <property type="entry name" value="CADHERIN-23"/>
    <property type="match status" value="1"/>
</dbReference>
<evidence type="ECO:0000256" key="12">
    <source>
        <dbReference type="SAM" id="Phobius"/>
    </source>
</evidence>
<evidence type="ECO:0000259" key="14">
    <source>
        <dbReference type="PROSITE" id="PS50026"/>
    </source>
</evidence>
<keyword evidence="4 13" id="KW-0732">Signal</keyword>
<feature type="domain" description="Cadherin" evidence="15">
    <location>
        <begin position="766"/>
        <end position="869"/>
    </location>
</feature>
<comment type="caution">
    <text evidence="11">Lacks conserved residue(s) required for the propagation of feature annotation.</text>
</comment>
<feature type="chain" id="PRO_5029691137" evidence="13">
    <location>
        <begin position="29"/>
        <end position="1425"/>
    </location>
</feature>
<dbReference type="Proteomes" id="UP000594262">
    <property type="component" value="Unplaced"/>
</dbReference>
<evidence type="ECO:0000256" key="2">
    <source>
        <dbReference type="ARBA" id="ARBA00022536"/>
    </source>
</evidence>
<feature type="domain" description="EGF-like" evidence="14">
    <location>
        <begin position="1318"/>
        <end position="1360"/>
    </location>
</feature>
<dbReference type="InterPro" id="IPR015919">
    <property type="entry name" value="Cadherin-like_sf"/>
</dbReference>
<evidence type="ECO:0000256" key="13">
    <source>
        <dbReference type="SAM" id="SignalP"/>
    </source>
</evidence>
<dbReference type="CDD" id="cd11304">
    <property type="entry name" value="Cadherin_repeat"/>
    <property type="match status" value="6"/>
</dbReference>
<evidence type="ECO:0000256" key="6">
    <source>
        <dbReference type="ARBA" id="ARBA00022837"/>
    </source>
</evidence>
<feature type="domain" description="Ig-like" evidence="16">
    <location>
        <begin position="471"/>
        <end position="538"/>
    </location>
</feature>
<evidence type="ECO:0000256" key="10">
    <source>
        <dbReference type="PROSITE-ProRule" id="PRU00043"/>
    </source>
</evidence>
<dbReference type="GO" id="GO:0008013">
    <property type="term" value="F:beta-catenin binding"/>
    <property type="evidence" value="ECO:0007669"/>
    <property type="project" value="TreeGrafter"/>
</dbReference>
<reference evidence="17" key="1">
    <citation type="submission" date="2021-01" db="UniProtKB">
        <authorList>
            <consortium name="EnsemblMetazoa"/>
        </authorList>
    </citation>
    <scope>IDENTIFICATION</scope>
</reference>
<evidence type="ECO:0000256" key="7">
    <source>
        <dbReference type="ARBA" id="ARBA00022989"/>
    </source>
</evidence>
<dbReference type="SUPFAM" id="SSF49842">
    <property type="entry name" value="TNF-like"/>
    <property type="match status" value="1"/>
</dbReference>
<dbReference type="PANTHER" id="PTHR24027:SF438">
    <property type="entry name" value="CADHERIN 23"/>
    <property type="match status" value="1"/>
</dbReference>
<keyword evidence="6 10" id="KW-0106">Calcium</keyword>
<dbReference type="InterPro" id="IPR000742">
    <property type="entry name" value="EGF"/>
</dbReference>
<dbReference type="PROSITE" id="PS50835">
    <property type="entry name" value="IG_LIKE"/>
    <property type="match status" value="1"/>
</dbReference>
<dbReference type="Gene3D" id="2.10.25.10">
    <property type="entry name" value="Laminin"/>
    <property type="match status" value="1"/>
</dbReference>
<dbReference type="InterPro" id="IPR002126">
    <property type="entry name" value="Cadherin-like_dom"/>
</dbReference>
<dbReference type="InterPro" id="IPR024731">
    <property type="entry name" value="NELL2-like_EGF"/>
</dbReference>
<keyword evidence="5" id="KW-0677">Repeat</keyword>
<evidence type="ECO:0000256" key="8">
    <source>
        <dbReference type="ARBA" id="ARBA00023136"/>
    </source>
</evidence>
<dbReference type="EnsemblMetazoa" id="CLYHEMT010337.3">
    <property type="protein sequence ID" value="CLYHEMP010337.3"/>
    <property type="gene ID" value="CLYHEMG010337"/>
</dbReference>
<evidence type="ECO:0000256" key="1">
    <source>
        <dbReference type="ARBA" id="ARBA00004370"/>
    </source>
</evidence>
<dbReference type="InterPro" id="IPR007110">
    <property type="entry name" value="Ig-like_dom"/>
</dbReference>
<dbReference type="Gene3D" id="2.60.40.60">
    <property type="entry name" value="Cadherins"/>
    <property type="match status" value="6"/>
</dbReference>
<dbReference type="OrthoDB" id="6252479at2759"/>
<dbReference type="SUPFAM" id="SSF48726">
    <property type="entry name" value="Immunoglobulin"/>
    <property type="match status" value="1"/>
</dbReference>
<comment type="subcellular location">
    <subcellularLocation>
        <location evidence="1">Membrane</location>
    </subcellularLocation>
</comment>
<dbReference type="Gene3D" id="2.60.40.10">
    <property type="entry name" value="Immunoglobulins"/>
    <property type="match status" value="1"/>
</dbReference>
<dbReference type="InterPro" id="IPR036179">
    <property type="entry name" value="Ig-like_dom_sf"/>
</dbReference>
<keyword evidence="7 12" id="KW-1133">Transmembrane helix</keyword>
<organism evidence="17 18">
    <name type="scientific">Clytia hemisphaerica</name>
    <dbReference type="NCBI Taxonomy" id="252671"/>
    <lineage>
        <taxon>Eukaryota</taxon>
        <taxon>Metazoa</taxon>
        <taxon>Cnidaria</taxon>
        <taxon>Hydrozoa</taxon>
        <taxon>Hydroidolina</taxon>
        <taxon>Leptothecata</taxon>
        <taxon>Obeliida</taxon>
        <taxon>Clytiidae</taxon>
        <taxon>Clytia</taxon>
    </lineage>
</organism>
<evidence type="ECO:0000256" key="11">
    <source>
        <dbReference type="PROSITE-ProRule" id="PRU00076"/>
    </source>
</evidence>
<feature type="signal peptide" evidence="13">
    <location>
        <begin position="1"/>
        <end position="28"/>
    </location>
</feature>
<evidence type="ECO:0000259" key="16">
    <source>
        <dbReference type="PROSITE" id="PS50835"/>
    </source>
</evidence>
<evidence type="ECO:0000256" key="4">
    <source>
        <dbReference type="ARBA" id="ARBA00022729"/>
    </source>
</evidence>
<feature type="domain" description="Cadherin" evidence="15">
    <location>
        <begin position="1074"/>
        <end position="1182"/>
    </location>
</feature>
<evidence type="ECO:0000313" key="18">
    <source>
        <dbReference type="Proteomes" id="UP000594262"/>
    </source>
</evidence>
<feature type="domain" description="Cadherin" evidence="15">
    <location>
        <begin position="870"/>
        <end position="973"/>
    </location>
</feature>
<evidence type="ECO:0000256" key="5">
    <source>
        <dbReference type="ARBA" id="ARBA00022737"/>
    </source>
</evidence>
<evidence type="ECO:0000313" key="17">
    <source>
        <dbReference type="EnsemblMetazoa" id="CLYHEMP010337.3"/>
    </source>
</evidence>
<evidence type="ECO:0000256" key="9">
    <source>
        <dbReference type="ARBA" id="ARBA00023157"/>
    </source>
</evidence>
<keyword evidence="2 11" id="KW-0245">EGF-like domain</keyword>
<feature type="domain" description="Cadherin" evidence="15">
    <location>
        <begin position="667"/>
        <end position="765"/>
    </location>
</feature>
<sequence length="1425" mass="160187">MKTDESMASKRGILLGLFLAHLSIILDAADNSTTGFIVENHQTVSLTPNRDVNLEFWKANKPGLSIRNFEYSHSTFIVPKDGVYFIDFNSIVKLTNTGIVTIRIFLNNEEFLLCENNLNNYGYKTMRIADIRYLQKNDVIGVRLRTNFHGDLKDLINGFSIYFFATFENVTGESSVIPVDSHQSKPILVHWNSQWLTAGLGKFQRGFFGTIQRDKEGIYLVSFSPMIEQFLADISVSILIHGNVVCRVKLSVKYDENIRFRRESITVSVILSLKANDFMNFEIDFPNGFGPMLVPKTSKSIMKLGSNRAQGLMLVKTHITSFSSDKPANLMRNFISGDWSLSKEGGFNNNVSYSQSTGEISLDAGVYKVAIQINVYNPSDVPRWFSLQAVRMNSTKQLSNLKAKTQINFLRANTLGISSILQLEQPGILKLELISEDIGDGKDFFVEDGSVISLARIGDYDGHILSDLPRVQTGKQFIYTCQYNGFIEPDEYRWFKNGVDITANIIGRKNITVDNLDSEDTYQCKVKAEGEIYASNVATVYDPYPSITPDTQSTTSSVDENADIGTVLQTFQAEAYKLSPKNQLAKIELQIISGDAKNQFMFINGNKSTIFDLVINRSLDYERTNQHVLTIVAKNVDEPTFNPGTYQKTFLHQVKVKNVNEHPPKFHLDLYSFSILENHSIGTFIGMLFARDLDSDPITYSMQCKRDEKFFHVDPISGFLTTKAVFDYEERQTYNLFVQASDGFLYNVTEVVVNIIDLNDNNPVFQISRASVNVSEGALRYSSIYQIYATDADSGINGEISYSFTKGNDLKRFGINNKGMIYLINPLDYESVRVYQLHVIAEDRGSPSRSSELIIEVLVQDLNDLSPIFTQSVYNYVLSPTQAPSDTLFTVYAFDHDRRDRFLRYTIIGSLANKHFRISFGGSIQLIRTLPLTLQPEFQFLVQATDFGSPAPRSGFAEVIITSKGAINESHKFNFERCPRTLRIKENSLEFLEGDPQLLLTDSSNTNHTFSITNNDANFRVSPQGNIVIVNQLDYEIKQFQELEIKASNSKGFEARCFVNVFIEDVNDNSPRAVVIPAVARITTNFPTRSLVAYLRIQDEDSVNLAFTYSIVSGNDAGLFRIEDGSIFTTKCISDKAIGSYTLSISVYDGVFTTKQSLSVVIYKATNKNFDGHCGLDCNPITFSLTSTADGDVTFTNVEQNGRILNKTELLEIIQSPESVNYIDLEEGIATSLIEFFADKYNLVRLNITELSVVDNYRQKRSTVADPGFLTVKYVFEVRTTDATLKELNPIQKNETIEFTKSSKYRLQTNQELSVVSDVDECQTNSDQCDVNAYCVVFPNTISYTCQCKDNYEGDGFTCEEKVEQEKENVATIIGIGVAAVVLLVIIVVLAAVFYKSKVRYMQDLKKANANANAGIQMLSKGDCE</sequence>
<proteinExistence type="predicted"/>
<dbReference type="GO" id="GO:0005509">
    <property type="term" value="F:calcium ion binding"/>
    <property type="evidence" value="ECO:0007669"/>
    <property type="project" value="UniProtKB-UniRule"/>
</dbReference>
<dbReference type="PROSITE" id="PS00232">
    <property type="entry name" value="CADHERIN_1"/>
    <property type="match status" value="1"/>
</dbReference>
<dbReference type="InterPro" id="IPR020894">
    <property type="entry name" value="Cadherin_CS"/>
</dbReference>
<dbReference type="CDD" id="cd00054">
    <property type="entry name" value="EGF_CA"/>
    <property type="match status" value="1"/>
</dbReference>
<protein>
    <submittedName>
        <fullName evidence="17">Uncharacterized protein</fullName>
    </submittedName>
</protein>
<dbReference type="SMART" id="SM00181">
    <property type="entry name" value="EGF"/>
    <property type="match status" value="1"/>
</dbReference>
<dbReference type="PROSITE" id="PS50026">
    <property type="entry name" value="EGF_3"/>
    <property type="match status" value="1"/>
</dbReference>
<feature type="disulfide bond" evidence="11">
    <location>
        <begin position="1329"/>
        <end position="1346"/>
    </location>
</feature>
<dbReference type="InterPro" id="IPR008983">
    <property type="entry name" value="Tumour_necrosis_fac-like_dom"/>
</dbReference>
<dbReference type="Pfam" id="PF12947">
    <property type="entry name" value="EGF_3"/>
    <property type="match status" value="1"/>
</dbReference>
<dbReference type="Pfam" id="PF00028">
    <property type="entry name" value="Cadherin"/>
    <property type="match status" value="3"/>
</dbReference>
<dbReference type="Gene3D" id="2.60.120.40">
    <property type="match status" value="1"/>
</dbReference>
<dbReference type="GO" id="GO:0016477">
    <property type="term" value="P:cell migration"/>
    <property type="evidence" value="ECO:0007669"/>
    <property type="project" value="TreeGrafter"/>
</dbReference>
<keyword evidence="8 12" id="KW-0472">Membrane</keyword>
<feature type="domain" description="Cadherin" evidence="15">
    <location>
        <begin position="976"/>
        <end position="1073"/>
    </location>
</feature>
<keyword evidence="18" id="KW-1185">Reference proteome</keyword>
<feature type="transmembrane region" description="Helical" evidence="12">
    <location>
        <begin position="1370"/>
        <end position="1395"/>
    </location>
</feature>
<dbReference type="PRINTS" id="PR00205">
    <property type="entry name" value="CADHERIN"/>
</dbReference>
<dbReference type="SUPFAM" id="SSF49313">
    <property type="entry name" value="Cadherin-like"/>
    <property type="match status" value="6"/>
</dbReference>
<dbReference type="InterPro" id="IPR039808">
    <property type="entry name" value="Cadherin"/>
</dbReference>
<accession>A0A7M5V5V9</accession>
<evidence type="ECO:0000256" key="3">
    <source>
        <dbReference type="ARBA" id="ARBA00022692"/>
    </source>
</evidence>
<dbReference type="GO" id="GO:0045296">
    <property type="term" value="F:cadherin binding"/>
    <property type="evidence" value="ECO:0007669"/>
    <property type="project" value="TreeGrafter"/>
</dbReference>